<name>A0A3E0HUC3_9PSEU</name>
<reference evidence="2 3" key="1">
    <citation type="submission" date="2018-08" db="EMBL/GenBank/DDBJ databases">
        <title>Genomic Encyclopedia of Archaeal and Bacterial Type Strains, Phase II (KMG-II): from individual species to whole genera.</title>
        <authorList>
            <person name="Goeker M."/>
        </authorList>
    </citation>
    <scope>NUCLEOTIDE SEQUENCE [LARGE SCALE GENOMIC DNA]</scope>
    <source>
        <strain evidence="2 3">DSM 45791</strain>
    </source>
</reference>
<dbReference type="AlphaFoldDB" id="A0A3E0HUC3"/>
<keyword evidence="3" id="KW-1185">Reference proteome</keyword>
<evidence type="ECO:0000259" key="1">
    <source>
        <dbReference type="Pfam" id="PF21806"/>
    </source>
</evidence>
<sequence length="171" mass="19552">MTPRELLAQQFQTFTRSAWRLETRDSYTVPAEQASLTTFLATGELDLTYSQPWFESVRAATAAGRSYGRVRVYPEPLTDYLTFEFAVAPFNIEAGEDIRVMTRSTATTLGLPDYDYWLFDNERVAIMHFDDATGLVAVDVLTEPDTVSQHRAWRDLAWTHADKFETYSMSP</sequence>
<dbReference type="RefSeq" id="WP_116174583.1">
    <property type="nucleotide sequence ID" value="NZ_CP144375.1"/>
</dbReference>
<organism evidence="2 3">
    <name type="scientific">Kutzneria buriramensis</name>
    <dbReference type="NCBI Taxonomy" id="1045776"/>
    <lineage>
        <taxon>Bacteria</taxon>
        <taxon>Bacillati</taxon>
        <taxon>Actinomycetota</taxon>
        <taxon>Actinomycetes</taxon>
        <taxon>Pseudonocardiales</taxon>
        <taxon>Pseudonocardiaceae</taxon>
        <taxon>Kutzneria</taxon>
    </lineage>
</organism>
<dbReference type="InterPro" id="IPR049244">
    <property type="entry name" value="DUF6879"/>
</dbReference>
<protein>
    <recommendedName>
        <fullName evidence="1">DUF6879 domain-containing protein</fullName>
    </recommendedName>
</protein>
<evidence type="ECO:0000313" key="3">
    <source>
        <dbReference type="Proteomes" id="UP000256269"/>
    </source>
</evidence>
<dbReference type="Pfam" id="PF21806">
    <property type="entry name" value="DUF6879"/>
    <property type="match status" value="1"/>
</dbReference>
<gene>
    <name evidence="2" type="ORF">BCF44_104325</name>
</gene>
<evidence type="ECO:0000313" key="2">
    <source>
        <dbReference type="EMBL" id="REH50057.1"/>
    </source>
</evidence>
<dbReference type="EMBL" id="QUNO01000004">
    <property type="protein sequence ID" value="REH50057.1"/>
    <property type="molecule type" value="Genomic_DNA"/>
</dbReference>
<dbReference type="Proteomes" id="UP000256269">
    <property type="component" value="Unassembled WGS sequence"/>
</dbReference>
<comment type="caution">
    <text evidence="2">The sequence shown here is derived from an EMBL/GenBank/DDBJ whole genome shotgun (WGS) entry which is preliminary data.</text>
</comment>
<accession>A0A3E0HUC3</accession>
<feature type="domain" description="DUF6879" evidence="1">
    <location>
        <begin position="8"/>
        <end position="167"/>
    </location>
</feature>
<dbReference type="OrthoDB" id="3821358at2"/>
<proteinExistence type="predicted"/>